<dbReference type="PANTHER" id="PTHR43618">
    <property type="entry name" value="7-ALPHA-HYDROXYSTEROID DEHYDROGENASE"/>
    <property type="match status" value="1"/>
</dbReference>
<evidence type="ECO:0008006" key="6">
    <source>
        <dbReference type="Google" id="ProtNLM"/>
    </source>
</evidence>
<organism evidence="4 5">
    <name type="scientific">Fibroporia radiculosa</name>
    <dbReference type="NCBI Taxonomy" id="599839"/>
    <lineage>
        <taxon>Eukaryota</taxon>
        <taxon>Fungi</taxon>
        <taxon>Dikarya</taxon>
        <taxon>Basidiomycota</taxon>
        <taxon>Agaricomycotina</taxon>
        <taxon>Agaricomycetes</taxon>
        <taxon>Polyporales</taxon>
        <taxon>Fibroporiaceae</taxon>
        <taxon>Fibroporia</taxon>
    </lineage>
</organism>
<reference evidence="4 5" key="1">
    <citation type="journal article" date="2012" name="Appl. Environ. Microbiol.">
        <title>Short-read sequencing for genomic analysis of the brown rot fungus Fibroporia radiculosa.</title>
        <authorList>
            <person name="Tang J.D."/>
            <person name="Perkins A.D."/>
            <person name="Sonstegard T.S."/>
            <person name="Schroeder S.G."/>
            <person name="Burgess S.C."/>
            <person name="Diehl S.V."/>
        </authorList>
    </citation>
    <scope>NUCLEOTIDE SEQUENCE [LARGE SCALE GENOMIC DNA]</scope>
    <source>
        <strain evidence="4 5">TFFH 294</strain>
    </source>
</reference>
<dbReference type="InParanoid" id="J4I9E2"/>
<dbReference type="PRINTS" id="PR00081">
    <property type="entry name" value="GDHRDH"/>
</dbReference>
<dbReference type="GeneID" id="24095917"/>
<dbReference type="RefSeq" id="XP_012180289.1">
    <property type="nucleotide sequence ID" value="XM_012324899.1"/>
</dbReference>
<evidence type="ECO:0000256" key="3">
    <source>
        <dbReference type="ARBA" id="ARBA00023002"/>
    </source>
</evidence>
<keyword evidence="2" id="KW-0521">NADP</keyword>
<evidence type="ECO:0000313" key="4">
    <source>
        <dbReference type="EMBL" id="CCM01006.1"/>
    </source>
</evidence>
<dbReference type="AlphaFoldDB" id="J4I9E2"/>
<dbReference type="InterPro" id="IPR052178">
    <property type="entry name" value="Sec_Metab_Biosynth_SDR"/>
</dbReference>
<dbReference type="Proteomes" id="UP000006352">
    <property type="component" value="Unassembled WGS sequence"/>
</dbReference>
<dbReference type="Gene3D" id="3.40.50.720">
    <property type="entry name" value="NAD(P)-binding Rossmann-like Domain"/>
    <property type="match status" value="1"/>
</dbReference>
<protein>
    <recommendedName>
        <fullName evidence="6">NAD(P)-binding protein</fullName>
    </recommendedName>
</protein>
<sequence>MSQAHTFPDTAKLFDVKGLVAVVTGGATGIGLMIATALENNGAIVYIVGRRLEALEKAADVTDRDSLRLLAAEIKSRHGHVNLLVNNAGVMLGHQPQLPKPADTSIAAYQELLWNTEDFGSFDTNFRVNVSGVWFCTVAFLELLHAGNESEWARTNGVTSQVLTISSLASLRRDSGVFSLSYSLSKAATTHLGKMMAHYLKDWKIRSNVIVPGVFPSEMTDGVVDEASVGATTPVGRLGDTEDMGGLVLFLASRAGAYVDGGLHVIDGGRLLSMPSTF</sequence>
<keyword evidence="3" id="KW-0560">Oxidoreductase</keyword>
<gene>
    <name evidence="4" type="ORF">FIBRA_03054</name>
</gene>
<dbReference type="OrthoDB" id="2962696at2759"/>
<dbReference type="HOGENOM" id="CLU_010194_12_1_1"/>
<dbReference type="InterPro" id="IPR002347">
    <property type="entry name" value="SDR_fam"/>
</dbReference>
<evidence type="ECO:0000256" key="2">
    <source>
        <dbReference type="ARBA" id="ARBA00022857"/>
    </source>
</evidence>
<dbReference type="STRING" id="599839.J4I9E2"/>
<dbReference type="EMBL" id="HE797012">
    <property type="protein sequence ID" value="CCM01006.1"/>
    <property type="molecule type" value="Genomic_DNA"/>
</dbReference>
<name>J4I9E2_9APHY</name>
<accession>J4I9E2</accession>
<comment type="similarity">
    <text evidence="1">Belongs to the short-chain dehydrogenases/reductases (SDR) family.</text>
</comment>
<dbReference type="GO" id="GO:0016491">
    <property type="term" value="F:oxidoreductase activity"/>
    <property type="evidence" value="ECO:0007669"/>
    <property type="project" value="UniProtKB-KW"/>
</dbReference>
<dbReference type="InterPro" id="IPR036291">
    <property type="entry name" value="NAD(P)-bd_dom_sf"/>
</dbReference>
<dbReference type="PANTHER" id="PTHR43618:SF18">
    <property type="entry name" value="SHORT CHAIN DEHYDROGENASE_REDUCTASE FAMILY (AFU_ORTHOLOGUE AFUA_5G12480)"/>
    <property type="match status" value="1"/>
</dbReference>
<proteinExistence type="inferred from homology"/>
<keyword evidence="5" id="KW-1185">Reference proteome</keyword>
<evidence type="ECO:0000313" key="5">
    <source>
        <dbReference type="Proteomes" id="UP000006352"/>
    </source>
</evidence>
<evidence type="ECO:0000256" key="1">
    <source>
        <dbReference type="ARBA" id="ARBA00006484"/>
    </source>
</evidence>
<dbReference type="PRINTS" id="PR00080">
    <property type="entry name" value="SDRFAMILY"/>
</dbReference>
<dbReference type="SUPFAM" id="SSF51735">
    <property type="entry name" value="NAD(P)-binding Rossmann-fold domains"/>
    <property type="match status" value="1"/>
</dbReference>
<dbReference type="Pfam" id="PF13561">
    <property type="entry name" value="adh_short_C2"/>
    <property type="match status" value="1"/>
</dbReference>